<accession>A0A098E711</accession>
<dbReference type="AlphaFoldDB" id="A0A098E711"/>
<gene>
    <name evidence="1" type="ORF">MSIBF_A1350007</name>
</gene>
<sequence>MNLGLNIKFTITYLAPPKILNVKINKIQSNSKVEKLFCNMSIT</sequence>
<dbReference type="EMBL" id="CCXY01000041">
    <property type="protein sequence ID" value="CEG11261.1"/>
    <property type="molecule type" value="Genomic_DNA"/>
</dbReference>
<name>A0A098E711_9ZZZZ</name>
<organism evidence="1">
    <name type="scientific">groundwater metagenome</name>
    <dbReference type="NCBI Taxonomy" id="717931"/>
    <lineage>
        <taxon>unclassified sequences</taxon>
        <taxon>metagenomes</taxon>
        <taxon>ecological metagenomes</taxon>
    </lineage>
</organism>
<proteinExistence type="predicted"/>
<protein>
    <submittedName>
        <fullName evidence="1">Uncharacterized protein</fullName>
    </submittedName>
</protein>
<reference evidence="1" key="1">
    <citation type="submission" date="2014-09" db="EMBL/GenBank/DDBJ databases">
        <authorList>
            <person name="Probst J Alexander"/>
        </authorList>
    </citation>
    <scope>NUCLEOTIDE SEQUENCE</scope>
</reference>
<evidence type="ECO:0000313" key="1">
    <source>
        <dbReference type="EMBL" id="CEG11261.1"/>
    </source>
</evidence>